<keyword evidence="2" id="KW-0689">Ribosomal protein</keyword>
<dbReference type="Gene3D" id="1.20.5.1150">
    <property type="entry name" value="Ribosomal protein S8"/>
    <property type="match status" value="1"/>
</dbReference>
<organism evidence="5 6">
    <name type="scientific">Candidatus Blackburnbacteria bacterium RIFCSPLOWO2_01_FULL_40_20</name>
    <dbReference type="NCBI Taxonomy" id="1797519"/>
    <lineage>
        <taxon>Bacteria</taxon>
        <taxon>Candidatus Blackburniibacteriota</taxon>
    </lineage>
</organism>
<comment type="caution">
    <text evidence="5">The sequence shown here is derived from an EMBL/GenBank/DDBJ whole genome shotgun (WGS) entry which is preliminary data.</text>
</comment>
<reference evidence="5 6" key="1">
    <citation type="journal article" date="2016" name="Nat. Commun.">
        <title>Thousands of microbial genomes shed light on interconnected biogeochemical processes in an aquifer system.</title>
        <authorList>
            <person name="Anantharaman K."/>
            <person name="Brown C.T."/>
            <person name="Hug L.A."/>
            <person name="Sharon I."/>
            <person name="Castelle C.J."/>
            <person name="Probst A.J."/>
            <person name="Thomas B.C."/>
            <person name="Singh A."/>
            <person name="Wilkins M.J."/>
            <person name="Karaoz U."/>
            <person name="Brodie E.L."/>
            <person name="Williams K.H."/>
            <person name="Hubbard S.S."/>
            <person name="Banfield J.F."/>
        </authorList>
    </citation>
    <scope>NUCLEOTIDE SEQUENCE [LARGE SCALE GENOMIC DNA]</scope>
</reference>
<evidence type="ECO:0000256" key="3">
    <source>
        <dbReference type="ARBA" id="ARBA00023274"/>
    </source>
</evidence>
<keyword evidence="3" id="KW-0687">Ribonucleoprotein</keyword>
<name>A0A1G1VBC6_9BACT</name>
<evidence type="ECO:0000256" key="4">
    <source>
        <dbReference type="ARBA" id="ARBA00035135"/>
    </source>
</evidence>
<dbReference type="GO" id="GO:0005840">
    <property type="term" value="C:ribosome"/>
    <property type="evidence" value="ECO:0007669"/>
    <property type="project" value="UniProtKB-KW"/>
</dbReference>
<dbReference type="Pfam" id="PF01165">
    <property type="entry name" value="Ribosomal_S21"/>
    <property type="match status" value="1"/>
</dbReference>
<gene>
    <name evidence="5" type="ORF">A3A77_00370</name>
</gene>
<dbReference type="AlphaFoldDB" id="A0A1G1VBC6"/>
<dbReference type="Proteomes" id="UP000178659">
    <property type="component" value="Unassembled WGS sequence"/>
</dbReference>
<dbReference type="InterPro" id="IPR001911">
    <property type="entry name" value="Ribosomal_bS21"/>
</dbReference>
<dbReference type="GO" id="GO:1990904">
    <property type="term" value="C:ribonucleoprotein complex"/>
    <property type="evidence" value="ECO:0007669"/>
    <property type="project" value="UniProtKB-KW"/>
</dbReference>
<evidence type="ECO:0000256" key="2">
    <source>
        <dbReference type="ARBA" id="ARBA00022980"/>
    </source>
</evidence>
<proteinExistence type="inferred from homology"/>
<dbReference type="GO" id="GO:0006412">
    <property type="term" value="P:translation"/>
    <property type="evidence" value="ECO:0007669"/>
    <property type="project" value="InterPro"/>
</dbReference>
<dbReference type="InterPro" id="IPR038380">
    <property type="entry name" value="Ribosomal_bS21_sf"/>
</dbReference>
<comment type="similarity">
    <text evidence="1">Belongs to the bacterial ribosomal protein bS21 family.</text>
</comment>
<protein>
    <recommendedName>
        <fullName evidence="4">Small ribosomal subunit protein bS21</fullName>
    </recommendedName>
</protein>
<evidence type="ECO:0000313" key="6">
    <source>
        <dbReference type="Proteomes" id="UP000178659"/>
    </source>
</evidence>
<accession>A0A1G1VBC6</accession>
<sequence>MVVVKAKPGESAERLISRFRKRVIQSGLLLELRERERHKTGSERRKEKLYRVRYLRELDKKRVI</sequence>
<evidence type="ECO:0000313" key="5">
    <source>
        <dbReference type="EMBL" id="OGY12729.1"/>
    </source>
</evidence>
<evidence type="ECO:0000256" key="1">
    <source>
        <dbReference type="ARBA" id="ARBA00006640"/>
    </source>
</evidence>
<dbReference type="EMBL" id="MHCC01000025">
    <property type="protein sequence ID" value="OGY12729.1"/>
    <property type="molecule type" value="Genomic_DNA"/>
</dbReference>
<dbReference type="GO" id="GO:0003735">
    <property type="term" value="F:structural constituent of ribosome"/>
    <property type="evidence" value="ECO:0007669"/>
    <property type="project" value="InterPro"/>
</dbReference>